<proteinExistence type="predicted"/>
<keyword evidence="1" id="KW-1133">Transmembrane helix</keyword>
<keyword evidence="1" id="KW-0812">Transmembrane</keyword>
<evidence type="ECO:0000313" key="2">
    <source>
        <dbReference type="EMBL" id="CDW29120.1"/>
    </source>
</evidence>
<dbReference type="AlphaFoldDB" id="A0A0K2TTH8"/>
<feature type="transmembrane region" description="Helical" evidence="1">
    <location>
        <begin position="12"/>
        <end position="32"/>
    </location>
</feature>
<organism evidence="2">
    <name type="scientific">Lepeophtheirus salmonis</name>
    <name type="common">Salmon louse</name>
    <name type="synonym">Caligus salmonis</name>
    <dbReference type="NCBI Taxonomy" id="72036"/>
    <lineage>
        <taxon>Eukaryota</taxon>
        <taxon>Metazoa</taxon>
        <taxon>Ecdysozoa</taxon>
        <taxon>Arthropoda</taxon>
        <taxon>Crustacea</taxon>
        <taxon>Multicrustacea</taxon>
        <taxon>Hexanauplia</taxon>
        <taxon>Copepoda</taxon>
        <taxon>Siphonostomatoida</taxon>
        <taxon>Caligidae</taxon>
        <taxon>Lepeophtheirus</taxon>
    </lineage>
</organism>
<dbReference type="EMBL" id="HACA01011759">
    <property type="protein sequence ID" value="CDW29120.1"/>
    <property type="molecule type" value="Transcribed_RNA"/>
</dbReference>
<feature type="non-terminal residue" evidence="2">
    <location>
        <position position="111"/>
    </location>
</feature>
<sequence length="111" mass="12366">MVNPRKHRVIINTYLEMFLSYFLFRLSMLLLWCGLTDPPGGKGGGGGVEALRCYVCGGNTGRPCGDILETRRRSPYVRPNPLPSADGHRQWEVCDDLINNKGCIKQVVNEG</sequence>
<protein>
    <submittedName>
        <fullName evidence="2">Uncharacterized protein</fullName>
    </submittedName>
</protein>
<keyword evidence="1" id="KW-0472">Membrane</keyword>
<name>A0A0K2TTH8_LEPSM</name>
<evidence type="ECO:0000256" key="1">
    <source>
        <dbReference type="SAM" id="Phobius"/>
    </source>
</evidence>
<accession>A0A0K2TTH8</accession>
<reference evidence="2" key="1">
    <citation type="submission" date="2014-05" db="EMBL/GenBank/DDBJ databases">
        <authorList>
            <person name="Chronopoulou M."/>
        </authorList>
    </citation>
    <scope>NUCLEOTIDE SEQUENCE</scope>
    <source>
        <tissue evidence="2">Whole organism</tissue>
    </source>
</reference>